<dbReference type="KEGG" id="salw:CP975_00755"/>
<dbReference type="Proteomes" id="UP000326553">
    <property type="component" value="Chromosome"/>
</dbReference>
<accession>A0A5J6HAC1</accession>
<keyword evidence="2" id="KW-1185">Reference proteome</keyword>
<evidence type="ECO:0000313" key="1">
    <source>
        <dbReference type="EMBL" id="QEV16232.1"/>
    </source>
</evidence>
<gene>
    <name evidence="1" type="ORF">CP975_00755</name>
</gene>
<protein>
    <submittedName>
        <fullName evidence="1">Uncharacterized protein</fullName>
    </submittedName>
</protein>
<dbReference type="EMBL" id="CP023695">
    <property type="protein sequence ID" value="QEV16232.1"/>
    <property type="molecule type" value="Genomic_DNA"/>
</dbReference>
<organism evidence="1 2">
    <name type="scientific">Streptomyces alboniger</name>
    <dbReference type="NCBI Taxonomy" id="132473"/>
    <lineage>
        <taxon>Bacteria</taxon>
        <taxon>Bacillati</taxon>
        <taxon>Actinomycetota</taxon>
        <taxon>Actinomycetes</taxon>
        <taxon>Kitasatosporales</taxon>
        <taxon>Streptomycetaceae</taxon>
        <taxon>Streptomyces</taxon>
        <taxon>Streptomyces aurantiacus group</taxon>
    </lineage>
</organism>
<proteinExistence type="predicted"/>
<reference evidence="1 2" key="1">
    <citation type="submission" date="2017-09" db="EMBL/GenBank/DDBJ databases">
        <authorList>
            <person name="Lee N."/>
            <person name="Cho B.-K."/>
        </authorList>
    </citation>
    <scope>NUCLEOTIDE SEQUENCE [LARGE SCALE GENOMIC DNA]</scope>
    <source>
        <strain evidence="1 2">ATCC 12461</strain>
    </source>
</reference>
<dbReference type="AlphaFoldDB" id="A0A5J6HAC1"/>
<name>A0A5J6HAC1_STRAD</name>
<evidence type="ECO:0000313" key="2">
    <source>
        <dbReference type="Proteomes" id="UP000326553"/>
    </source>
</evidence>
<sequence length="193" mass="21202">MSLGEPILARLDRPADERDAIDNHVRDRLATHEFYELHLVMTLHPQADEPFEDAALGVSLTALDGGEPPIAWSLFPLRATVPVTVTHSIGVNAKLGFVEPSATHSTELSSDQVSMLGLGERESDFEWRLRRTKAAELSGVQRMFAVVMARKGAPFQAKMIVSASVRRARLGLARFRANLPDNVSLSISHHGTE</sequence>